<dbReference type="EMBL" id="CVQV01000003">
    <property type="protein sequence ID" value="CRK74490.1"/>
    <property type="molecule type" value="Genomic_DNA"/>
</dbReference>
<organism evidence="1 2">
    <name type="scientific">Nereida ignava</name>
    <dbReference type="NCBI Taxonomy" id="282199"/>
    <lineage>
        <taxon>Bacteria</taxon>
        <taxon>Pseudomonadati</taxon>
        <taxon>Pseudomonadota</taxon>
        <taxon>Alphaproteobacteria</taxon>
        <taxon>Rhodobacterales</taxon>
        <taxon>Roseobacteraceae</taxon>
        <taxon>Nereida</taxon>
    </lineage>
</organism>
<dbReference type="RefSeq" id="WP_048597796.1">
    <property type="nucleotide sequence ID" value="NZ_CBFHGK010000001.1"/>
</dbReference>
<evidence type="ECO:0000313" key="2">
    <source>
        <dbReference type="Proteomes" id="UP000048949"/>
    </source>
</evidence>
<reference evidence="1 2" key="1">
    <citation type="submission" date="2015-04" db="EMBL/GenBank/DDBJ databases">
        <authorList>
            <person name="Syromyatnikov M.Y."/>
            <person name="Popov V.N."/>
        </authorList>
    </citation>
    <scope>NUCLEOTIDE SEQUENCE [LARGE SCALE GENOMIC DNA]</scope>
    <source>
        <strain evidence="1 2">CECT 5292</strain>
    </source>
</reference>
<dbReference type="AlphaFoldDB" id="A0A0U1NID3"/>
<protein>
    <submittedName>
        <fullName evidence="1">Uncharacterized protein</fullName>
    </submittedName>
</protein>
<accession>A0A0U1NID3</accession>
<dbReference type="PROSITE" id="PS51257">
    <property type="entry name" value="PROKAR_LIPOPROTEIN"/>
    <property type="match status" value="1"/>
</dbReference>
<dbReference type="STRING" id="282199.GCA_001049735_00522"/>
<evidence type="ECO:0000313" key="1">
    <source>
        <dbReference type="EMBL" id="CRK74490.1"/>
    </source>
</evidence>
<proteinExistence type="predicted"/>
<keyword evidence="2" id="KW-1185">Reference proteome</keyword>
<gene>
    <name evidence="1" type="ORF">NIG5292_00522</name>
</gene>
<name>A0A0U1NID3_9RHOB</name>
<dbReference type="Proteomes" id="UP000048949">
    <property type="component" value="Unassembled WGS sequence"/>
</dbReference>
<sequence length="99" mass="10186">MFRTTTLAFATAALSMIAGCTDIPQLEQSVSARAQAAPYPALISLETIIASATDDEADKAAAENLATRSSSLRAKAARLSGEVITPDDQSRLTGGTASN</sequence>